<dbReference type="AlphaFoldDB" id="A0A8S3UB98"/>
<dbReference type="SUPFAM" id="SSF57845">
    <property type="entry name" value="B-box zinc-binding domain"/>
    <property type="match status" value="1"/>
</dbReference>
<organism evidence="2 3">
    <name type="scientific">Mytilus edulis</name>
    <name type="common">Blue mussel</name>
    <dbReference type="NCBI Taxonomy" id="6550"/>
    <lineage>
        <taxon>Eukaryota</taxon>
        <taxon>Metazoa</taxon>
        <taxon>Spiralia</taxon>
        <taxon>Lophotrochozoa</taxon>
        <taxon>Mollusca</taxon>
        <taxon>Bivalvia</taxon>
        <taxon>Autobranchia</taxon>
        <taxon>Pteriomorphia</taxon>
        <taxon>Mytilida</taxon>
        <taxon>Mytiloidea</taxon>
        <taxon>Mytilidae</taxon>
        <taxon>Mytilinae</taxon>
        <taxon>Mytilus</taxon>
    </lineage>
</organism>
<keyword evidence="1" id="KW-0175">Coiled coil</keyword>
<name>A0A8S3UB98_MYTED</name>
<dbReference type="PANTHER" id="PTHR25462">
    <property type="entry name" value="BONUS, ISOFORM C-RELATED"/>
    <property type="match status" value="1"/>
</dbReference>
<dbReference type="Proteomes" id="UP000683360">
    <property type="component" value="Unassembled WGS sequence"/>
</dbReference>
<accession>A0A8S3UB98</accession>
<evidence type="ECO:0000256" key="1">
    <source>
        <dbReference type="SAM" id="Coils"/>
    </source>
</evidence>
<dbReference type="PANTHER" id="PTHR25462:SF296">
    <property type="entry name" value="MEIOTIC P26, ISOFORM F"/>
    <property type="match status" value="1"/>
</dbReference>
<protein>
    <recommendedName>
        <fullName evidence="4">B box-type domain-containing protein</fullName>
    </recommendedName>
</protein>
<dbReference type="Gene3D" id="3.30.160.60">
    <property type="entry name" value="Classic Zinc Finger"/>
    <property type="match status" value="1"/>
</dbReference>
<dbReference type="OrthoDB" id="6128459at2759"/>
<evidence type="ECO:0000313" key="3">
    <source>
        <dbReference type="Proteomes" id="UP000683360"/>
    </source>
</evidence>
<proteinExistence type="predicted"/>
<reference evidence="2" key="1">
    <citation type="submission" date="2021-03" db="EMBL/GenBank/DDBJ databases">
        <authorList>
            <person name="Bekaert M."/>
        </authorList>
    </citation>
    <scope>NUCLEOTIDE SEQUENCE</scope>
</reference>
<comment type="caution">
    <text evidence="2">The sequence shown here is derived from an EMBL/GenBank/DDBJ whole genome shotgun (WGS) entry which is preliminary data.</text>
</comment>
<gene>
    <name evidence="2" type="ORF">MEDL_53471</name>
</gene>
<dbReference type="InterPro" id="IPR011042">
    <property type="entry name" value="6-blade_b-propeller_TolB-like"/>
</dbReference>
<dbReference type="EMBL" id="CAJPWZ010002581">
    <property type="protein sequence ID" value="CAG2241246.1"/>
    <property type="molecule type" value="Genomic_DNA"/>
</dbReference>
<evidence type="ECO:0008006" key="4">
    <source>
        <dbReference type="Google" id="ProtNLM"/>
    </source>
</evidence>
<sequence length="904" mass="102081">MSENWQKIKQELDFNIEHGSNNQLFRLVQMLKNMISEEDINFQDNLTKMKNFDMNYFVKEDLCTIISSHCKVNVANQHCGISHTSQLHTTAQFVPAVLSLAPDKSIDLSLYRPCGISGIEIIGDRLLLCHFNASKLLVYRNDGTFIKEGCTEFKPYQISKMPNESHVVVTTRDTPTILIIDSESLDCIRRINTEQSYSAVKTIDQAFIVGGDNVLDIISLDGNVNRSFIVPHLDKGIIRYIRNRQDDTLLFTNSFNLYCVRIIDGTLLFEYSSTTAARGIAEDLYGNIYIADRSQKNIHRLAPDGSFVDIVLTEDDGIGIPISLSFSSDFCKLYVGMEHNEILSWTESDTVFLQMASDDQLFCDPCSRGDTVSSGYSRCSDCEEILCAPCDKAHRISKLTMSHYISNIQDLSHIPKEPNIQLRFCDNHPEKNIDFYCVFHDAVCCQTCILESHRACEQISLIDDVCDGIKSSALVEDVSKAVSSLLRTYDSVIENRKTNKEFIYSQETIIKESIVKLKQCLLEHVDTLEQSLLADLTKLKEETVKQLDAEITESKLMSENWQKTKLEFDFNVKHGSNSQLFRLVEKLKNQISDEERKLQDKLANTVNVGVKYVVREDSSNIISALAAISLENESCSIEHESQMQKNAQFVPSMLSLTLDTSIDLSSHGISSISGIEVTSDNKLLLCSYIAKEILQYNDDGTLLKKKALNTNPYQIKIMPNDTQAAVTMPFKSGILIIDSSSLASIREIDTEKQYFAILTFNNSFVVGGDVLDMITMDGKVNRTIEMPKDSSIRCIVKRRDDTLLYTNYFKLYCIRLFDGSSVFEYTATEEARGIVEDRYGCIYVADKTSKRILRLAPDGSLIDTIENGNEEGIGSPLALRFSPDYSKLYVGLNENKMVLVYKCK</sequence>
<dbReference type="SUPFAM" id="SSF63829">
    <property type="entry name" value="Calcium-dependent phosphotriesterase"/>
    <property type="match status" value="2"/>
</dbReference>
<evidence type="ECO:0000313" key="2">
    <source>
        <dbReference type="EMBL" id="CAG2241246.1"/>
    </source>
</evidence>
<dbReference type="InterPro" id="IPR047153">
    <property type="entry name" value="TRIM45/56/19-like"/>
</dbReference>
<dbReference type="Gene3D" id="2.120.10.30">
    <property type="entry name" value="TolB, C-terminal domain"/>
    <property type="match status" value="2"/>
</dbReference>
<feature type="coiled-coil region" evidence="1">
    <location>
        <begin position="577"/>
        <end position="604"/>
    </location>
</feature>
<keyword evidence="3" id="KW-1185">Reference proteome</keyword>